<evidence type="ECO:0000313" key="3">
    <source>
        <dbReference type="EMBL" id="MCT4796501.1"/>
    </source>
</evidence>
<dbReference type="InterPro" id="IPR029052">
    <property type="entry name" value="Metallo-depent_PP-like"/>
</dbReference>
<comment type="similarity">
    <text evidence="1">Belongs to the metallophosphoesterase superfamily. YfcE family.</text>
</comment>
<protein>
    <submittedName>
        <fullName evidence="3">Metallophosphoesterase family protein</fullName>
    </submittedName>
</protein>
<accession>A0ABT2L321</accession>
<evidence type="ECO:0000256" key="1">
    <source>
        <dbReference type="ARBA" id="ARBA00008950"/>
    </source>
</evidence>
<organism evidence="3 4">
    <name type="scientific">Exiguobacterium alkaliphilum</name>
    <dbReference type="NCBI Taxonomy" id="1428684"/>
    <lineage>
        <taxon>Bacteria</taxon>
        <taxon>Bacillati</taxon>
        <taxon>Bacillota</taxon>
        <taxon>Bacilli</taxon>
        <taxon>Bacillales</taxon>
        <taxon>Bacillales Family XII. Incertae Sedis</taxon>
        <taxon>Exiguobacterium</taxon>
    </lineage>
</organism>
<proteinExistence type="inferred from homology"/>
<dbReference type="RefSeq" id="WP_034818050.1">
    <property type="nucleotide sequence ID" value="NZ_JANIEK010000073.1"/>
</dbReference>
<dbReference type="InterPro" id="IPR024654">
    <property type="entry name" value="Calcineurin-like_PHP_lpxH"/>
</dbReference>
<feature type="domain" description="Calcineurin-like phosphoesterase" evidence="2">
    <location>
        <begin position="4"/>
        <end position="199"/>
    </location>
</feature>
<dbReference type="EMBL" id="JANIEK010000073">
    <property type="protein sequence ID" value="MCT4796501.1"/>
    <property type="molecule type" value="Genomic_DNA"/>
</dbReference>
<name>A0ABT2L321_9BACL</name>
<dbReference type="InterPro" id="IPR050535">
    <property type="entry name" value="DNA_Repair-Maintenance_Comp"/>
</dbReference>
<keyword evidence="4" id="KW-1185">Reference proteome</keyword>
<dbReference type="Pfam" id="PF12850">
    <property type="entry name" value="Metallophos_2"/>
    <property type="match status" value="1"/>
</dbReference>
<comment type="caution">
    <text evidence="3">The sequence shown here is derived from an EMBL/GenBank/DDBJ whole genome shotgun (WGS) entry which is preliminary data.</text>
</comment>
<dbReference type="PANTHER" id="PTHR30337:SF0">
    <property type="entry name" value="NUCLEASE SBCCD SUBUNIT D"/>
    <property type="match status" value="1"/>
</dbReference>
<dbReference type="Gene3D" id="3.60.21.10">
    <property type="match status" value="1"/>
</dbReference>
<dbReference type="SUPFAM" id="SSF56300">
    <property type="entry name" value="Metallo-dependent phosphatases"/>
    <property type="match status" value="1"/>
</dbReference>
<sequence length="328" mass="37249">MTRFIHIADLHHARHTGNAITAERTSFDIQADKLAQLAEVIRRENIKAVLIAGDIEVSDPEDFVPYLKTWTALGASVYLVYGDHDINRLAYDDCWRQIEHVHSFLRPGYVFDEALGAAIYGLSCETNQTGLKEDVARTPMRDDLYPNIFLGHGDRQRFPASVVARLGFSYYALGHHHRYEVTRRGGADLVYPGHVFSVWDGCGKAWPTGYVIGEVTPSGITHEFRPFTGPETRRLSFNPFIRDGSCILLTRDNLEGSSEQWIAEDETVLRELVRSTLADYPDDYFVTPSQSTGFPTRRLSMTGRTLLEDDERFEEFFARSFKATKTTQ</sequence>
<evidence type="ECO:0000259" key="2">
    <source>
        <dbReference type="Pfam" id="PF12850"/>
    </source>
</evidence>
<evidence type="ECO:0000313" key="4">
    <source>
        <dbReference type="Proteomes" id="UP001206821"/>
    </source>
</evidence>
<dbReference type="Proteomes" id="UP001206821">
    <property type="component" value="Unassembled WGS sequence"/>
</dbReference>
<dbReference type="PANTHER" id="PTHR30337">
    <property type="entry name" value="COMPONENT OF ATP-DEPENDENT DSDNA EXONUCLEASE"/>
    <property type="match status" value="1"/>
</dbReference>
<reference evidence="3 4" key="1">
    <citation type="submission" date="2022-07" db="EMBL/GenBank/DDBJ databases">
        <title>Genomic and pangenome structural analysis of the polyextremophile Exiguobacterium.</title>
        <authorList>
            <person name="Shen L."/>
        </authorList>
    </citation>
    <scope>NUCLEOTIDE SEQUENCE [LARGE SCALE GENOMIC DNA]</scope>
    <source>
        <strain evidence="3 4">12_1</strain>
    </source>
</reference>
<gene>
    <name evidence="3" type="ORF">NQG31_13190</name>
</gene>